<dbReference type="RefSeq" id="XP_007418085.1">
    <property type="nucleotide sequence ID" value="XM_007418023.1"/>
</dbReference>
<dbReference type="EMBL" id="GL883171">
    <property type="protein sequence ID" value="EGF98679.1"/>
    <property type="molecule type" value="Genomic_DNA"/>
</dbReference>
<organism evidence="7">
    <name type="scientific">Melampsora larici-populina (strain 98AG31 / pathotype 3-4-7)</name>
    <name type="common">Poplar leaf rust fungus</name>
    <dbReference type="NCBI Taxonomy" id="747676"/>
    <lineage>
        <taxon>Eukaryota</taxon>
        <taxon>Fungi</taxon>
        <taxon>Dikarya</taxon>
        <taxon>Basidiomycota</taxon>
        <taxon>Pucciniomycotina</taxon>
        <taxon>Pucciniomycetes</taxon>
        <taxon>Pucciniales</taxon>
        <taxon>Melampsoraceae</taxon>
        <taxon>Melampsora</taxon>
    </lineage>
</organism>
<dbReference type="GO" id="GO:0004674">
    <property type="term" value="F:protein serine/threonine kinase activity"/>
    <property type="evidence" value="ECO:0007669"/>
    <property type="project" value="UniProtKB-KW"/>
</dbReference>
<feature type="compositionally biased region" description="Basic and acidic residues" evidence="4">
    <location>
        <begin position="130"/>
        <end position="151"/>
    </location>
</feature>
<feature type="region of interest" description="Disordered" evidence="4">
    <location>
        <begin position="100"/>
        <end position="161"/>
    </location>
</feature>
<evidence type="ECO:0000256" key="1">
    <source>
        <dbReference type="ARBA" id="ARBA00022527"/>
    </source>
</evidence>
<evidence type="ECO:0000256" key="4">
    <source>
        <dbReference type="SAM" id="MobiDB-lite"/>
    </source>
</evidence>
<evidence type="ECO:0000256" key="2">
    <source>
        <dbReference type="ARBA" id="ARBA00022679"/>
    </source>
</evidence>
<proteinExistence type="predicted"/>
<feature type="compositionally biased region" description="Basic and acidic residues" evidence="4">
    <location>
        <begin position="305"/>
        <end position="316"/>
    </location>
</feature>
<feature type="domain" description="Alpha-type protein kinase" evidence="5">
    <location>
        <begin position="464"/>
        <end position="703"/>
    </location>
</feature>
<keyword evidence="2" id="KW-0808">Transferase</keyword>
<dbReference type="VEuPathDB" id="FungiDB:MELLADRAFT_113357"/>
<dbReference type="KEGG" id="mlr:MELLADRAFT_113357"/>
<keyword evidence="7" id="KW-1185">Reference proteome</keyword>
<evidence type="ECO:0000256" key="3">
    <source>
        <dbReference type="ARBA" id="ARBA00022777"/>
    </source>
</evidence>
<dbReference type="Gene3D" id="3.20.200.10">
    <property type="entry name" value="MHCK/EF2 kinase"/>
    <property type="match status" value="1"/>
</dbReference>
<evidence type="ECO:0000313" key="6">
    <source>
        <dbReference type="EMBL" id="EGF98679.1"/>
    </source>
</evidence>
<feature type="region of interest" description="Disordered" evidence="4">
    <location>
        <begin position="727"/>
        <end position="750"/>
    </location>
</feature>
<dbReference type="AlphaFoldDB" id="F4S9L6"/>
<accession>F4S9L6</accession>
<name>F4S9L6_MELLP</name>
<keyword evidence="3" id="KW-0418">Kinase</keyword>
<feature type="compositionally biased region" description="Basic and acidic residues" evidence="4">
    <location>
        <begin position="741"/>
        <end position="750"/>
    </location>
</feature>
<evidence type="ECO:0000313" key="7">
    <source>
        <dbReference type="Proteomes" id="UP000001072"/>
    </source>
</evidence>
<protein>
    <recommendedName>
        <fullName evidence="5">Alpha-type protein kinase domain-containing protein</fullName>
    </recommendedName>
</protein>
<dbReference type="Proteomes" id="UP000001072">
    <property type="component" value="Unassembled WGS sequence"/>
</dbReference>
<sequence>MDSTDFPTCATCTEEYPFMDTIKTPICGLCLYNDALQAAENPSSVPPLKFCKDGCGKTLPRNATDMCGPCKRKATINLPHRLATNTSRFQTPAQILSNRIVPTPSPVSRPIKRSAPNPPKSSGSTPTLLEHAEVYRHGESTAKRVRMDRQTTKKKNPPAGPVKHRVVVKLRYNTQCGARRHGVQDYTHDINFSDHRWEFEIAQSATEHFRENSVGFFQPLTKSRKTNRLLYPDLPPYDSTFYSLGVNNAKLLGDHLKDQIITYDTPQPGKRKRGPLVITLSFAAATYLASILATSSQSDTNSESEESKKGDQSKEGEESEESMELEEYVDFPKPVPAINQVGFQAAKDIDTPSLWTADLSNSVKLAIRRIYQLANQGIDPLNISIESTVAAHATYDALTASFPQEYAIPLPENHPAGPDQTITLISWSDALQLRLKIGRRLSLMEPSWIRSFGDVLPEVEDFIRDEQKPLPWSNGVLISLVAQSDNSSLDPSLKDLVFGRWYAMQDIEKDYLIGKGTRRYSYKGTLLIDGKSQSVVVKEILNEEHQDEEAYLTELAVYHLTSCLLERFKIAMFFSTHVTNDQKLLLNTLRPSGTHAQYITYLIEEVLYHPLEVICTTQDFSPSQPESISSDCLSAFVHFTYDYFRGQALVSNIKFKDGLLTGMRMIDLRHKWSWDNPRQDGIDAFISSHICGTACFALDLNPASFKYDKTLKQITLKHNNINIQNKESRSGTSELEEESGVIDHVDDGEN</sequence>
<feature type="compositionally biased region" description="Basic residues" evidence="4">
    <location>
        <begin position="152"/>
        <end position="161"/>
    </location>
</feature>
<keyword evidence="1" id="KW-0723">Serine/threonine-protein kinase</keyword>
<dbReference type="SUPFAM" id="SSF56112">
    <property type="entry name" value="Protein kinase-like (PK-like)"/>
    <property type="match status" value="1"/>
</dbReference>
<gene>
    <name evidence="6" type="ORF">MELLADRAFT_113357</name>
</gene>
<feature type="region of interest" description="Disordered" evidence="4">
    <location>
        <begin position="295"/>
        <end position="325"/>
    </location>
</feature>
<dbReference type="InParanoid" id="F4S9L6"/>
<dbReference type="GeneID" id="18924955"/>
<dbReference type="InterPro" id="IPR011009">
    <property type="entry name" value="Kinase-like_dom_sf"/>
</dbReference>
<dbReference type="PROSITE" id="PS51158">
    <property type="entry name" value="ALPHA_KINASE"/>
    <property type="match status" value="1"/>
</dbReference>
<dbReference type="GO" id="GO:0005524">
    <property type="term" value="F:ATP binding"/>
    <property type="evidence" value="ECO:0007669"/>
    <property type="project" value="InterPro"/>
</dbReference>
<evidence type="ECO:0000259" key="5">
    <source>
        <dbReference type="PROSITE" id="PS51158"/>
    </source>
</evidence>
<reference evidence="7" key="1">
    <citation type="journal article" date="2011" name="Proc. Natl. Acad. Sci. U.S.A.">
        <title>Obligate biotrophy features unraveled by the genomic analysis of rust fungi.</title>
        <authorList>
            <person name="Duplessis S."/>
            <person name="Cuomo C.A."/>
            <person name="Lin Y.-C."/>
            <person name="Aerts A."/>
            <person name="Tisserant E."/>
            <person name="Veneault-Fourrey C."/>
            <person name="Joly D.L."/>
            <person name="Hacquard S."/>
            <person name="Amselem J."/>
            <person name="Cantarel B.L."/>
            <person name="Chiu R."/>
            <person name="Coutinho P.M."/>
            <person name="Feau N."/>
            <person name="Field M."/>
            <person name="Frey P."/>
            <person name="Gelhaye E."/>
            <person name="Goldberg J."/>
            <person name="Grabherr M.G."/>
            <person name="Kodira C.D."/>
            <person name="Kohler A."/>
            <person name="Kuees U."/>
            <person name="Lindquist E.A."/>
            <person name="Lucas S.M."/>
            <person name="Mago R."/>
            <person name="Mauceli E."/>
            <person name="Morin E."/>
            <person name="Murat C."/>
            <person name="Pangilinan J.L."/>
            <person name="Park R."/>
            <person name="Pearson M."/>
            <person name="Quesneville H."/>
            <person name="Rouhier N."/>
            <person name="Sakthikumar S."/>
            <person name="Salamov A.A."/>
            <person name="Schmutz J."/>
            <person name="Selles B."/>
            <person name="Shapiro H."/>
            <person name="Tanguay P."/>
            <person name="Tuskan G.A."/>
            <person name="Henrissat B."/>
            <person name="Van de Peer Y."/>
            <person name="Rouze P."/>
            <person name="Ellis J.G."/>
            <person name="Dodds P.N."/>
            <person name="Schein J.E."/>
            <person name="Zhong S."/>
            <person name="Hamelin R.C."/>
            <person name="Grigoriev I.V."/>
            <person name="Szabo L.J."/>
            <person name="Martin F."/>
        </authorList>
    </citation>
    <scope>NUCLEOTIDE SEQUENCE [LARGE SCALE GENOMIC DNA]</scope>
    <source>
        <strain evidence="7">98AG31 / pathotype 3-4-7</strain>
    </source>
</reference>
<dbReference type="InterPro" id="IPR004166">
    <property type="entry name" value="a-kinase_dom"/>
</dbReference>
<dbReference type="Pfam" id="PF02816">
    <property type="entry name" value="Alpha_kinase"/>
    <property type="match status" value="1"/>
</dbReference>
<dbReference type="OrthoDB" id="2511874at2759"/>
<dbReference type="HOGENOM" id="CLU_028687_0_0_1"/>